<reference evidence="1" key="2">
    <citation type="submission" date="2021-02" db="EMBL/GenBank/DDBJ databases">
        <authorList>
            <person name="Kimball J.A."/>
            <person name="Haas M.W."/>
            <person name="Macchietto M."/>
            <person name="Kono T."/>
            <person name="Duquette J."/>
            <person name="Shao M."/>
        </authorList>
    </citation>
    <scope>NUCLEOTIDE SEQUENCE</scope>
    <source>
        <tissue evidence="1">Fresh leaf tissue</tissue>
    </source>
</reference>
<comment type="caution">
    <text evidence="1">The sequence shown here is derived from an EMBL/GenBank/DDBJ whole genome shotgun (WGS) entry which is preliminary data.</text>
</comment>
<dbReference type="Proteomes" id="UP000729402">
    <property type="component" value="Unassembled WGS sequence"/>
</dbReference>
<accession>A0A8J5RBS0</accession>
<protein>
    <submittedName>
        <fullName evidence="1">Uncharacterized protein</fullName>
    </submittedName>
</protein>
<proteinExistence type="predicted"/>
<evidence type="ECO:0000313" key="1">
    <source>
        <dbReference type="EMBL" id="KAG8050936.1"/>
    </source>
</evidence>
<gene>
    <name evidence="1" type="ORF">GUJ93_ZPchr0009g911</name>
</gene>
<organism evidence="1 2">
    <name type="scientific">Zizania palustris</name>
    <name type="common">Northern wild rice</name>
    <dbReference type="NCBI Taxonomy" id="103762"/>
    <lineage>
        <taxon>Eukaryota</taxon>
        <taxon>Viridiplantae</taxon>
        <taxon>Streptophyta</taxon>
        <taxon>Embryophyta</taxon>
        <taxon>Tracheophyta</taxon>
        <taxon>Spermatophyta</taxon>
        <taxon>Magnoliopsida</taxon>
        <taxon>Liliopsida</taxon>
        <taxon>Poales</taxon>
        <taxon>Poaceae</taxon>
        <taxon>BOP clade</taxon>
        <taxon>Oryzoideae</taxon>
        <taxon>Oryzeae</taxon>
        <taxon>Zizaniinae</taxon>
        <taxon>Zizania</taxon>
    </lineage>
</organism>
<sequence>MLRRGWSDRPCHGAVARVLDPNGMGHGGSHRWAASGDLAIGVGRPDLATELWAEPPKWFGLCWTAGRGHGCARVWALVGCGRIITMLQKEKMLKNIRNLMNDLSCVFFSGSSPSVLERTCSFLCSSWFLLLIQ</sequence>
<dbReference type="AlphaFoldDB" id="A0A8J5RBS0"/>
<name>A0A8J5RBS0_ZIZPA</name>
<reference evidence="1" key="1">
    <citation type="journal article" date="2021" name="bioRxiv">
        <title>Whole Genome Assembly and Annotation of Northern Wild Rice, Zizania palustris L., Supports a Whole Genome Duplication in the Zizania Genus.</title>
        <authorList>
            <person name="Haas M."/>
            <person name="Kono T."/>
            <person name="Macchietto M."/>
            <person name="Millas R."/>
            <person name="McGilp L."/>
            <person name="Shao M."/>
            <person name="Duquette J."/>
            <person name="Hirsch C.N."/>
            <person name="Kimball J."/>
        </authorList>
    </citation>
    <scope>NUCLEOTIDE SEQUENCE</scope>
    <source>
        <tissue evidence="1">Fresh leaf tissue</tissue>
    </source>
</reference>
<keyword evidence="2" id="KW-1185">Reference proteome</keyword>
<dbReference type="EMBL" id="JAAALK010000289">
    <property type="protein sequence ID" value="KAG8050936.1"/>
    <property type="molecule type" value="Genomic_DNA"/>
</dbReference>
<evidence type="ECO:0000313" key="2">
    <source>
        <dbReference type="Proteomes" id="UP000729402"/>
    </source>
</evidence>